<evidence type="ECO:0000313" key="4">
    <source>
        <dbReference type="Proteomes" id="UP000238415"/>
    </source>
</evidence>
<evidence type="ECO:0000313" key="3">
    <source>
        <dbReference type="EMBL" id="PRR71641.1"/>
    </source>
</evidence>
<keyword evidence="2" id="KW-0472">Membrane</keyword>
<reference evidence="3 4" key="1">
    <citation type="submission" date="2018-03" db="EMBL/GenBank/DDBJ databases">
        <title>Genome sequence of Moorella humiferrea DSM 23265.</title>
        <authorList>
            <person name="Poehlein A."/>
            <person name="Daniel R."/>
        </authorList>
    </citation>
    <scope>NUCLEOTIDE SEQUENCE [LARGE SCALE GENOMIC DNA]</scope>
    <source>
        <strain evidence="3 4">DSM 23265</strain>
    </source>
</reference>
<dbReference type="RefSeq" id="WP_146127148.1">
    <property type="nucleotide sequence ID" value="NZ_CP136419.1"/>
</dbReference>
<accession>A0A2T0AQR4</accession>
<feature type="transmembrane region" description="Helical" evidence="2">
    <location>
        <begin position="109"/>
        <end position="131"/>
    </location>
</feature>
<comment type="caution">
    <text evidence="3">The sequence shown here is derived from an EMBL/GenBank/DDBJ whole genome shotgun (WGS) entry which is preliminary data.</text>
</comment>
<gene>
    <name evidence="3" type="ORF">MOHU_16250</name>
</gene>
<dbReference type="Proteomes" id="UP000238415">
    <property type="component" value="Unassembled WGS sequence"/>
</dbReference>
<name>A0A2T0AQR4_9FIRM</name>
<keyword evidence="2" id="KW-1133">Transmembrane helix</keyword>
<keyword evidence="4" id="KW-1185">Reference proteome</keyword>
<organism evidence="3 4">
    <name type="scientific">Neomoorella humiferrea</name>
    <dbReference type="NCBI Taxonomy" id="676965"/>
    <lineage>
        <taxon>Bacteria</taxon>
        <taxon>Bacillati</taxon>
        <taxon>Bacillota</taxon>
        <taxon>Clostridia</taxon>
        <taxon>Neomoorellales</taxon>
        <taxon>Neomoorellaceae</taxon>
        <taxon>Neomoorella</taxon>
    </lineage>
</organism>
<feature type="coiled-coil region" evidence="1">
    <location>
        <begin position="39"/>
        <end position="67"/>
    </location>
</feature>
<sequence>MDLSLHHESYTDDELKMLLIGVSWTVDDDCRVLFSTDVLQVSGDEMEEAETRIKEIMEENKENEEKQEAGQKIMQILAKYPAYGNFIYANMWRKAQPAYQALKEGKLKLIMPLYAVAGGVYAFIASTMAIIPAEVVKSVINRC</sequence>
<keyword evidence="1" id="KW-0175">Coiled coil</keyword>
<evidence type="ECO:0000256" key="2">
    <source>
        <dbReference type="SAM" id="Phobius"/>
    </source>
</evidence>
<proteinExistence type="predicted"/>
<dbReference type="EMBL" id="PVXM01000033">
    <property type="protein sequence ID" value="PRR71641.1"/>
    <property type="molecule type" value="Genomic_DNA"/>
</dbReference>
<protein>
    <submittedName>
        <fullName evidence="3">Uncharacterized protein</fullName>
    </submittedName>
</protein>
<dbReference type="AlphaFoldDB" id="A0A2T0AQR4"/>
<keyword evidence="2" id="KW-0812">Transmembrane</keyword>
<evidence type="ECO:0000256" key="1">
    <source>
        <dbReference type="SAM" id="Coils"/>
    </source>
</evidence>